<feature type="region of interest" description="Disordered" evidence="1">
    <location>
        <begin position="29"/>
        <end position="74"/>
    </location>
</feature>
<feature type="region of interest" description="Disordered" evidence="1">
    <location>
        <begin position="90"/>
        <end position="134"/>
    </location>
</feature>
<gene>
    <name evidence="2" type="ORF">GCM10011349_19950</name>
</gene>
<accession>A0ABQ2JL15</accession>
<reference evidence="3" key="1">
    <citation type="journal article" date="2019" name="Int. J. Syst. Evol. Microbiol.">
        <title>The Global Catalogue of Microorganisms (GCM) 10K type strain sequencing project: providing services to taxonomists for standard genome sequencing and annotation.</title>
        <authorList>
            <consortium name="The Broad Institute Genomics Platform"/>
            <consortium name="The Broad Institute Genome Sequencing Center for Infectious Disease"/>
            <person name="Wu L."/>
            <person name="Ma J."/>
        </authorList>
    </citation>
    <scope>NUCLEOTIDE SEQUENCE [LARGE SCALE GENOMIC DNA]</scope>
    <source>
        <strain evidence="3">CGMCC 1.6784</strain>
    </source>
</reference>
<evidence type="ECO:0000313" key="2">
    <source>
        <dbReference type="EMBL" id="GGN49375.1"/>
    </source>
</evidence>
<keyword evidence="3" id="KW-1185">Reference proteome</keyword>
<evidence type="ECO:0000256" key="1">
    <source>
        <dbReference type="SAM" id="MobiDB-lite"/>
    </source>
</evidence>
<organism evidence="2 3">
    <name type="scientific">Novosphingobium indicum</name>
    <dbReference type="NCBI Taxonomy" id="462949"/>
    <lineage>
        <taxon>Bacteria</taxon>
        <taxon>Pseudomonadati</taxon>
        <taxon>Pseudomonadota</taxon>
        <taxon>Alphaproteobacteria</taxon>
        <taxon>Sphingomonadales</taxon>
        <taxon>Sphingomonadaceae</taxon>
        <taxon>Novosphingobium</taxon>
    </lineage>
</organism>
<proteinExistence type="predicted"/>
<dbReference type="Proteomes" id="UP000605099">
    <property type="component" value="Unassembled WGS sequence"/>
</dbReference>
<dbReference type="EMBL" id="BMLK01000008">
    <property type="protein sequence ID" value="GGN49375.1"/>
    <property type="molecule type" value="Genomic_DNA"/>
</dbReference>
<feature type="compositionally biased region" description="Basic and acidic residues" evidence="1">
    <location>
        <begin position="111"/>
        <end position="121"/>
    </location>
</feature>
<dbReference type="RefSeq" id="WP_188819536.1">
    <property type="nucleotide sequence ID" value="NZ_BMLK01000008.1"/>
</dbReference>
<sequence>MPMIVGCKLPHGLEVTHKDATIVLNGANVGYDADNPWKNGASPDNYDRTSGVGLTTLSPDQEEPFKDWLETSGKGPGPVRSGLIFVASSKNDASKEAQALEGEKTGLGGLDPEKDLPKGVETDTDTAGKSGKKG</sequence>
<comment type="caution">
    <text evidence="2">The sequence shown here is derived from an EMBL/GenBank/DDBJ whole genome shotgun (WGS) entry which is preliminary data.</text>
</comment>
<protein>
    <submittedName>
        <fullName evidence="2">Uncharacterized protein</fullName>
    </submittedName>
</protein>
<evidence type="ECO:0000313" key="3">
    <source>
        <dbReference type="Proteomes" id="UP000605099"/>
    </source>
</evidence>
<name>A0ABQ2JL15_9SPHN</name>